<dbReference type="Proteomes" id="UP000077623">
    <property type="component" value="Unassembled WGS sequence"/>
</dbReference>
<name>A0A1A9QFQ0_9MOLU</name>
<evidence type="ECO:0000313" key="1">
    <source>
        <dbReference type="EMBL" id="OAL10795.1"/>
    </source>
</evidence>
<keyword evidence="2" id="KW-1185">Reference proteome</keyword>
<proteinExistence type="predicted"/>
<comment type="caution">
    <text evidence="1">The sequence shown here is derived from an EMBL/GenBank/DDBJ whole genome shotgun (WGS) entry which is preliminary data.</text>
</comment>
<protein>
    <submittedName>
        <fullName evidence="1">Uncharacterized protein</fullName>
    </submittedName>
</protein>
<evidence type="ECO:0000313" key="2">
    <source>
        <dbReference type="Proteomes" id="UP000077623"/>
    </source>
</evidence>
<accession>A0A1A9QFQ0</accession>
<dbReference type="AlphaFoldDB" id="A0A1A9QFQ0"/>
<dbReference type="EMBL" id="LWUJ01000005">
    <property type="protein sequence ID" value="OAL10795.1"/>
    <property type="molecule type" value="Genomic_DNA"/>
</dbReference>
<gene>
    <name evidence="1" type="ORF">A6V39_05765</name>
</gene>
<reference evidence="2" key="1">
    <citation type="submission" date="2016-04" db="EMBL/GenBank/DDBJ databases">
        <authorList>
            <person name="Quiroz-Castaneda R.E."/>
            <person name="Martinez-Ocampo F."/>
        </authorList>
    </citation>
    <scope>NUCLEOTIDE SEQUENCE [LARGE SCALE GENOMIC DNA]</scope>
    <source>
        <strain evidence="2">INIFAP01</strain>
    </source>
</reference>
<organism evidence="1 2">
    <name type="scientific">Candidatus Mycoplasma haematobovis</name>
    <dbReference type="NCBI Taxonomy" id="432608"/>
    <lineage>
        <taxon>Bacteria</taxon>
        <taxon>Bacillati</taxon>
        <taxon>Mycoplasmatota</taxon>
        <taxon>Mollicutes</taxon>
        <taxon>Mycoplasmataceae</taxon>
        <taxon>Mycoplasma</taxon>
    </lineage>
</organism>
<dbReference type="RefSeq" id="WP_187149649.1">
    <property type="nucleotide sequence ID" value="NZ_LWUJ01000005.1"/>
</dbReference>
<sequence length="307" mass="34295">MLITQGVVDRICDAVFDEDTKNTLKITLANRTEITINKQFYYHFKNSYLKYELDETIAKAYNIFEHAKQDIIKYKLAKSKLEELNNPSSFFNANTTTSTGGSTNAAINVGNTTTNNKNTQLNYLRADATAISTANAIGRAGTSQMNEDYKNLEASWKKDDEKYDQIKNSESRNTFDIQLPTNLDEDINLNTVITQTQAVKLDKAPELLEQYESPEISYTGVNVNKSLSSGTNISSNTNKALNISVAKGTNESKAVNTAITTNKSNAFNLTFVYGDATYKALGLYISNFKESFLNSFSTLFFEPWTGY</sequence>